<protein>
    <submittedName>
        <fullName evidence="2">Acyl-CoA thioesterase</fullName>
    </submittedName>
</protein>
<dbReference type="EMBL" id="BRPL01000002">
    <property type="protein sequence ID" value="GLB47327.1"/>
    <property type="molecule type" value="Genomic_DNA"/>
</dbReference>
<dbReference type="Gene3D" id="3.40.50.1110">
    <property type="entry name" value="SGNH hydrolase"/>
    <property type="match status" value="1"/>
</dbReference>
<dbReference type="Pfam" id="PF13472">
    <property type="entry name" value="Lipase_GDSL_2"/>
    <property type="match status" value="1"/>
</dbReference>
<dbReference type="Proteomes" id="UP001144204">
    <property type="component" value="Unassembled WGS sequence"/>
</dbReference>
<gene>
    <name evidence="2" type="ORF">WR164_13060</name>
</gene>
<dbReference type="RefSeq" id="WP_286136789.1">
    <property type="nucleotide sequence ID" value="NZ_BRPL01000002.1"/>
</dbReference>
<evidence type="ECO:0000313" key="2">
    <source>
        <dbReference type="EMBL" id="GLB47327.1"/>
    </source>
</evidence>
<accession>A0A9W6B1Q6</accession>
<proteinExistence type="predicted"/>
<dbReference type="AlphaFoldDB" id="A0A9W6B1Q6"/>
<dbReference type="InterPro" id="IPR036514">
    <property type="entry name" value="SGNH_hydro_sf"/>
</dbReference>
<organism evidence="2 3">
    <name type="scientific">Philodulcilactobacillus myokoensis</name>
    <dbReference type="NCBI Taxonomy" id="2929573"/>
    <lineage>
        <taxon>Bacteria</taxon>
        <taxon>Bacillati</taxon>
        <taxon>Bacillota</taxon>
        <taxon>Bacilli</taxon>
        <taxon>Lactobacillales</taxon>
        <taxon>Lactobacillaceae</taxon>
        <taxon>Philodulcilactobacillus</taxon>
    </lineage>
</organism>
<feature type="domain" description="SGNH hydrolase-type esterase" evidence="1">
    <location>
        <begin position="56"/>
        <end position="233"/>
    </location>
</feature>
<keyword evidence="3" id="KW-1185">Reference proteome</keyword>
<evidence type="ECO:0000313" key="3">
    <source>
        <dbReference type="Proteomes" id="UP001144204"/>
    </source>
</evidence>
<name>A0A9W6B1Q6_9LACO</name>
<comment type="caution">
    <text evidence="2">The sequence shown here is derived from an EMBL/GenBank/DDBJ whole genome shotgun (WGS) entry which is preliminary data.</text>
</comment>
<reference evidence="2" key="1">
    <citation type="submission" date="2022-07" db="EMBL/GenBank/DDBJ databases">
        <authorList>
            <person name="Kouya T."/>
            <person name="Ishiyama Y."/>
        </authorList>
    </citation>
    <scope>NUCLEOTIDE SEQUENCE</scope>
    <source>
        <strain evidence="2">WR16-4</strain>
    </source>
</reference>
<evidence type="ECO:0000259" key="1">
    <source>
        <dbReference type="Pfam" id="PF13472"/>
    </source>
</evidence>
<dbReference type="CDD" id="cd00229">
    <property type="entry name" value="SGNH_hydrolase"/>
    <property type="match status" value="1"/>
</dbReference>
<sequence>MKHNLINGSLSVAGGMLVYQLAKKFCEFQRGNMLQYAPDQRYLKNDPIIRHQKIAFLGSSITYGFASHGDSFVDYLDQEYGVDTIKEAVSGTTLAGPSEHSYVNRMLKRISPDNDLDLFVCQLSTNDQRQDKPMGSVNASFNLDSFDRNTTIGAIEFIIAYVTRTWHCPVVFYTCLRKPEPDYELLMRKLKQVQDKWEIKIIDVAHNDEIKRLNREHPEFMFDDAHPTRMGYRYAWTPYFVKCLDQILK</sequence>
<dbReference type="InterPro" id="IPR013830">
    <property type="entry name" value="SGNH_hydro"/>
</dbReference>
<reference evidence="2" key="2">
    <citation type="journal article" date="2023" name="PLoS ONE">
        <title>Philodulcilactobacillus myokoensis gen. nov., sp. nov., a fructophilic, acidophilic, and agar-phobic lactic acid bacterium isolated from fermented vegetable extracts.</title>
        <authorList>
            <person name="Kouya T."/>
            <person name="Ishiyama Y."/>
            <person name="Ohashi S."/>
            <person name="Kumakubo R."/>
            <person name="Yamazaki T."/>
            <person name="Otaki T."/>
        </authorList>
    </citation>
    <scope>NUCLEOTIDE SEQUENCE</scope>
    <source>
        <strain evidence="2">WR16-4</strain>
    </source>
</reference>
<dbReference type="SUPFAM" id="SSF52266">
    <property type="entry name" value="SGNH hydrolase"/>
    <property type="match status" value="1"/>
</dbReference>